<protein>
    <submittedName>
        <fullName evidence="1">Uncharacterized protein</fullName>
    </submittedName>
</protein>
<proteinExistence type="predicted"/>
<keyword evidence="2" id="KW-1185">Reference proteome</keyword>
<dbReference type="EMBL" id="CM023482">
    <property type="protein sequence ID" value="KAH6938161.1"/>
    <property type="molecule type" value="Genomic_DNA"/>
</dbReference>
<evidence type="ECO:0000313" key="2">
    <source>
        <dbReference type="Proteomes" id="UP000821845"/>
    </source>
</evidence>
<dbReference type="Proteomes" id="UP000821845">
    <property type="component" value="Chromosome 2"/>
</dbReference>
<organism evidence="1 2">
    <name type="scientific">Hyalomma asiaticum</name>
    <name type="common">Tick</name>
    <dbReference type="NCBI Taxonomy" id="266040"/>
    <lineage>
        <taxon>Eukaryota</taxon>
        <taxon>Metazoa</taxon>
        <taxon>Ecdysozoa</taxon>
        <taxon>Arthropoda</taxon>
        <taxon>Chelicerata</taxon>
        <taxon>Arachnida</taxon>
        <taxon>Acari</taxon>
        <taxon>Parasitiformes</taxon>
        <taxon>Ixodida</taxon>
        <taxon>Ixodoidea</taxon>
        <taxon>Ixodidae</taxon>
        <taxon>Hyalomminae</taxon>
        <taxon>Hyalomma</taxon>
    </lineage>
</organism>
<gene>
    <name evidence="1" type="ORF">HPB50_007333</name>
</gene>
<comment type="caution">
    <text evidence="1">The sequence shown here is derived from an EMBL/GenBank/DDBJ whole genome shotgun (WGS) entry which is preliminary data.</text>
</comment>
<accession>A0ACB7ST68</accession>
<name>A0ACB7ST68_HYAAI</name>
<reference evidence="1" key="1">
    <citation type="submission" date="2020-05" db="EMBL/GenBank/DDBJ databases">
        <title>Large-scale comparative analyses of tick genomes elucidate their genetic diversity and vector capacities.</title>
        <authorList>
            <person name="Jia N."/>
            <person name="Wang J."/>
            <person name="Shi W."/>
            <person name="Du L."/>
            <person name="Sun Y."/>
            <person name="Zhan W."/>
            <person name="Jiang J."/>
            <person name="Wang Q."/>
            <person name="Zhang B."/>
            <person name="Ji P."/>
            <person name="Sakyi L.B."/>
            <person name="Cui X."/>
            <person name="Yuan T."/>
            <person name="Jiang B."/>
            <person name="Yang W."/>
            <person name="Lam T.T.-Y."/>
            <person name="Chang Q."/>
            <person name="Ding S."/>
            <person name="Wang X."/>
            <person name="Zhu J."/>
            <person name="Ruan X."/>
            <person name="Zhao L."/>
            <person name="Wei J."/>
            <person name="Que T."/>
            <person name="Du C."/>
            <person name="Cheng J."/>
            <person name="Dai P."/>
            <person name="Han X."/>
            <person name="Huang E."/>
            <person name="Gao Y."/>
            <person name="Liu J."/>
            <person name="Shao H."/>
            <person name="Ye R."/>
            <person name="Li L."/>
            <person name="Wei W."/>
            <person name="Wang X."/>
            <person name="Wang C."/>
            <person name="Yang T."/>
            <person name="Huo Q."/>
            <person name="Li W."/>
            <person name="Guo W."/>
            <person name="Chen H."/>
            <person name="Zhou L."/>
            <person name="Ni X."/>
            <person name="Tian J."/>
            <person name="Zhou Y."/>
            <person name="Sheng Y."/>
            <person name="Liu T."/>
            <person name="Pan Y."/>
            <person name="Xia L."/>
            <person name="Li J."/>
            <person name="Zhao F."/>
            <person name="Cao W."/>
        </authorList>
    </citation>
    <scope>NUCLEOTIDE SEQUENCE</scope>
    <source>
        <strain evidence="1">Hyas-2018</strain>
    </source>
</reference>
<sequence length="363" mass="40706">MPPYVPLEQRQRIVELSLQGWSQRAICRLMNRSRAAVSRIIRTYRDHGGSLADRERSGRPRATDTQTNSLIVACVVVDPFIDAKEIRRELQLDPRSRMGSLSFPVRGRTGHAAVPPPHEPPPEVHLSLQGASKRRTSSAALQQAAAGKLDDELLIFTDGSVLQNGSAAAACLVPETGHRRLCRLPLKKAMDAVHEPEKRPWIGEAMSPVEFRREWTHALKGEPQSDGQNVREAIKQVMNIPESVLKTLEADCSPSTLCCGEESMDIGEVPEHSDLVTLRLQREELKKREADEAYRIKTHQHFRKLCLLSKVASTREAELQEEECMPSNEVLLVVQVFKPIKMPEGMKKVRLGSQTFFFKANSS</sequence>
<evidence type="ECO:0000313" key="1">
    <source>
        <dbReference type="EMBL" id="KAH6938161.1"/>
    </source>
</evidence>